<organism evidence="2">
    <name type="scientific">Pediococcus acidilactici</name>
    <dbReference type="NCBI Taxonomy" id="1254"/>
    <lineage>
        <taxon>Bacteria</taxon>
        <taxon>Bacillati</taxon>
        <taxon>Bacillota</taxon>
        <taxon>Bacilli</taxon>
        <taxon>Lactobacillales</taxon>
        <taxon>Lactobacillaceae</taxon>
        <taxon>Pediococcus</taxon>
        <taxon>Pediococcus acidilactici group</taxon>
    </lineage>
</organism>
<feature type="non-terminal residue" evidence="2">
    <location>
        <position position="1"/>
    </location>
</feature>
<proteinExistence type="predicted"/>
<feature type="non-terminal residue" evidence="2">
    <location>
        <position position="64"/>
    </location>
</feature>
<accession>G0LY63</accession>
<protein>
    <submittedName>
        <fullName evidence="2">Riboflavin synthase beta subunit</fullName>
    </submittedName>
</protein>
<feature type="compositionally biased region" description="Basic and acidic residues" evidence="1">
    <location>
        <begin position="27"/>
        <end position="42"/>
    </location>
</feature>
<gene>
    <name evidence="2" type="primary">ribH</name>
</gene>
<sequence length="64" mass="7440">LGRNRPLRPDLPVHHQRNHEPQCSGHDSSDLRDFDHRHDRTGDATGRLKGRQRGFDDCPIETLF</sequence>
<evidence type="ECO:0000256" key="1">
    <source>
        <dbReference type="SAM" id="MobiDB-lite"/>
    </source>
</evidence>
<feature type="region of interest" description="Disordered" evidence="1">
    <location>
        <begin position="1"/>
        <end position="54"/>
    </location>
</feature>
<dbReference type="AlphaFoldDB" id="G0LY63"/>
<name>G0LY63_PEDAC</name>
<evidence type="ECO:0000313" key="2">
    <source>
        <dbReference type="EMBL" id="CCC15159.1"/>
    </source>
</evidence>
<reference evidence="2" key="1">
    <citation type="journal article" date="2011" name="Appl. Environ. Microbiol.">
        <title>Genetic screening of functional properties of lactic Acid bacteria in a fermented pearl millet slurry and in the metagenome of fermented starchy foods.</title>
        <authorList>
            <person name="Turpin W."/>
            <person name="Humblot C."/>
            <person name="Guyot J.P."/>
        </authorList>
    </citation>
    <scope>NUCLEOTIDE SEQUENCE</scope>
    <source>
        <strain evidence="2">12.9</strain>
    </source>
</reference>
<dbReference type="EMBL" id="FR874145">
    <property type="protein sequence ID" value="CCC15159.1"/>
    <property type="molecule type" value="Genomic_DNA"/>
</dbReference>